<dbReference type="Gene3D" id="3.30.559.10">
    <property type="entry name" value="Chloramphenicol acetyltransferase-like domain"/>
    <property type="match status" value="1"/>
</dbReference>
<dbReference type="EMBL" id="CM001223">
    <property type="protein sequence ID" value="AES77693.1"/>
    <property type="molecule type" value="Genomic_DNA"/>
</dbReference>
<sequence>MTKIIEIFNVEPSSQVELPSETSLPLTFFDILWLRLPPVQRIFFYEFPHQTSLFFNTLLPKLKQSLSLTLTWIRDTIWIRYCTDTLIWENFKNQDTIRL</sequence>
<protein>
    <submittedName>
        <fullName evidence="3">Anthocyanin acyltransferase, putative</fullName>
    </submittedName>
</protein>
<dbReference type="PaxDb" id="3880-AES77693"/>
<keyword evidence="1" id="KW-0808">Transferase</keyword>
<dbReference type="PANTHER" id="PTHR31625">
    <property type="match status" value="1"/>
</dbReference>
<evidence type="ECO:0000313" key="4">
    <source>
        <dbReference type="EnsemblPlants" id="AES77693"/>
    </source>
</evidence>
<keyword evidence="2 3" id="KW-0012">Acyltransferase</keyword>
<dbReference type="STRING" id="3880.G7L665"/>
<accession>G7L665</accession>
<dbReference type="OMA" id="TIWIRYC"/>
<evidence type="ECO:0000256" key="1">
    <source>
        <dbReference type="ARBA" id="ARBA00022679"/>
    </source>
</evidence>
<keyword evidence="5" id="KW-1185">Reference proteome</keyword>
<dbReference type="InterPro" id="IPR023213">
    <property type="entry name" value="CAT-like_dom_sf"/>
</dbReference>
<gene>
    <name evidence="3" type="ordered locus">MTR_7g014340</name>
</gene>
<reference evidence="4" key="3">
    <citation type="submission" date="2015-04" db="UniProtKB">
        <authorList>
            <consortium name="EnsemblPlants"/>
        </authorList>
    </citation>
    <scope>IDENTIFICATION</scope>
    <source>
        <strain evidence="4">cv. Jemalong A17</strain>
    </source>
</reference>
<evidence type="ECO:0000256" key="2">
    <source>
        <dbReference type="ARBA" id="ARBA00023315"/>
    </source>
</evidence>
<proteinExistence type="predicted"/>
<dbReference type="InterPro" id="IPR051504">
    <property type="entry name" value="Plant_metabolite_acyltrans"/>
</dbReference>
<organism evidence="3 5">
    <name type="scientific">Medicago truncatula</name>
    <name type="common">Barrel medic</name>
    <name type="synonym">Medicago tribuloides</name>
    <dbReference type="NCBI Taxonomy" id="3880"/>
    <lineage>
        <taxon>Eukaryota</taxon>
        <taxon>Viridiplantae</taxon>
        <taxon>Streptophyta</taxon>
        <taxon>Embryophyta</taxon>
        <taxon>Tracheophyta</taxon>
        <taxon>Spermatophyta</taxon>
        <taxon>Magnoliopsida</taxon>
        <taxon>eudicotyledons</taxon>
        <taxon>Gunneridae</taxon>
        <taxon>Pentapetalae</taxon>
        <taxon>rosids</taxon>
        <taxon>fabids</taxon>
        <taxon>Fabales</taxon>
        <taxon>Fabaceae</taxon>
        <taxon>Papilionoideae</taxon>
        <taxon>50 kb inversion clade</taxon>
        <taxon>NPAAA clade</taxon>
        <taxon>Hologalegina</taxon>
        <taxon>IRL clade</taxon>
        <taxon>Trifolieae</taxon>
        <taxon>Medicago</taxon>
    </lineage>
</organism>
<evidence type="ECO:0000313" key="5">
    <source>
        <dbReference type="Proteomes" id="UP000002051"/>
    </source>
</evidence>
<dbReference type="Proteomes" id="UP000002051">
    <property type="component" value="Unassembled WGS sequence"/>
</dbReference>
<dbReference type="HOGENOM" id="CLU_2323985_0_0_1"/>
<dbReference type="AlphaFoldDB" id="G7L665"/>
<name>G7L665_MEDTR</name>
<reference evidence="3 5" key="1">
    <citation type="journal article" date="2011" name="Nature">
        <title>The Medicago genome provides insight into the evolution of rhizobial symbioses.</title>
        <authorList>
            <person name="Young N.D."/>
            <person name="Debelle F."/>
            <person name="Oldroyd G.E."/>
            <person name="Geurts R."/>
            <person name="Cannon S.B."/>
            <person name="Udvardi M.K."/>
            <person name="Benedito V.A."/>
            <person name="Mayer K.F."/>
            <person name="Gouzy J."/>
            <person name="Schoof H."/>
            <person name="Van de Peer Y."/>
            <person name="Proost S."/>
            <person name="Cook D.R."/>
            <person name="Meyers B.C."/>
            <person name="Spannagl M."/>
            <person name="Cheung F."/>
            <person name="De Mita S."/>
            <person name="Krishnakumar V."/>
            <person name="Gundlach H."/>
            <person name="Zhou S."/>
            <person name="Mudge J."/>
            <person name="Bharti A.K."/>
            <person name="Murray J.D."/>
            <person name="Naoumkina M.A."/>
            <person name="Rosen B."/>
            <person name="Silverstein K.A."/>
            <person name="Tang H."/>
            <person name="Rombauts S."/>
            <person name="Zhao P.X."/>
            <person name="Zhou P."/>
            <person name="Barbe V."/>
            <person name="Bardou P."/>
            <person name="Bechner M."/>
            <person name="Bellec A."/>
            <person name="Berger A."/>
            <person name="Berges H."/>
            <person name="Bidwell S."/>
            <person name="Bisseling T."/>
            <person name="Choisne N."/>
            <person name="Couloux A."/>
            <person name="Denny R."/>
            <person name="Deshpande S."/>
            <person name="Dai X."/>
            <person name="Doyle J.J."/>
            <person name="Dudez A.M."/>
            <person name="Farmer A.D."/>
            <person name="Fouteau S."/>
            <person name="Franken C."/>
            <person name="Gibelin C."/>
            <person name="Gish J."/>
            <person name="Goldstein S."/>
            <person name="Gonzalez A.J."/>
            <person name="Green P.J."/>
            <person name="Hallab A."/>
            <person name="Hartog M."/>
            <person name="Hua A."/>
            <person name="Humphray S.J."/>
            <person name="Jeong D.H."/>
            <person name="Jing Y."/>
            <person name="Jocker A."/>
            <person name="Kenton S.M."/>
            <person name="Kim D.J."/>
            <person name="Klee K."/>
            <person name="Lai H."/>
            <person name="Lang C."/>
            <person name="Lin S."/>
            <person name="Macmil S.L."/>
            <person name="Magdelenat G."/>
            <person name="Matthews L."/>
            <person name="McCorrison J."/>
            <person name="Monaghan E.L."/>
            <person name="Mun J.H."/>
            <person name="Najar F.Z."/>
            <person name="Nicholson C."/>
            <person name="Noirot C."/>
            <person name="O'Bleness M."/>
            <person name="Paule C.R."/>
            <person name="Poulain J."/>
            <person name="Prion F."/>
            <person name="Qin B."/>
            <person name="Qu C."/>
            <person name="Retzel E.F."/>
            <person name="Riddle C."/>
            <person name="Sallet E."/>
            <person name="Samain S."/>
            <person name="Samson N."/>
            <person name="Sanders I."/>
            <person name="Saurat O."/>
            <person name="Scarpelli C."/>
            <person name="Schiex T."/>
            <person name="Segurens B."/>
            <person name="Severin A.J."/>
            <person name="Sherrier D.J."/>
            <person name="Shi R."/>
            <person name="Sims S."/>
            <person name="Singer S.R."/>
            <person name="Sinharoy S."/>
            <person name="Sterck L."/>
            <person name="Viollet A."/>
            <person name="Wang B.B."/>
            <person name="Wang K."/>
            <person name="Wang M."/>
            <person name="Wang X."/>
            <person name="Warfsmann J."/>
            <person name="Weissenbach J."/>
            <person name="White D.D."/>
            <person name="White J.D."/>
            <person name="Wiley G.B."/>
            <person name="Wincker P."/>
            <person name="Xing Y."/>
            <person name="Yang L."/>
            <person name="Yao Z."/>
            <person name="Ying F."/>
            <person name="Zhai J."/>
            <person name="Zhou L."/>
            <person name="Zuber A."/>
            <person name="Denarie J."/>
            <person name="Dixon R.A."/>
            <person name="May G.D."/>
            <person name="Schwartz D.C."/>
            <person name="Rogers J."/>
            <person name="Quetier F."/>
            <person name="Town C.D."/>
            <person name="Roe B.A."/>
        </authorList>
    </citation>
    <scope>NUCLEOTIDE SEQUENCE [LARGE SCALE GENOMIC DNA]</scope>
    <source>
        <strain evidence="3">A17</strain>
        <strain evidence="4 5">cv. Jemalong A17</strain>
    </source>
</reference>
<evidence type="ECO:0000313" key="3">
    <source>
        <dbReference type="EMBL" id="AES77693.1"/>
    </source>
</evidence>
<dbReference type="EnsemblPlants" id="AES77693">
    <property type="protein sequence ID" value="AES77693"/>
    <property type="gene ID" value="MTR_7g014340"/>
</dbReference>
<reference evidence="3 5" key="2">
    <citation type="journal article" date="2014" name="BMC Genomics">
        <title>An improved genome release (version Mt4.0) for the model legume Medicago truncatula.</title>
        <authorList>
            <person name="Tang H."/>
            <person name="Krishnakumar V."/>
            <person name="Bidwell S."/>
            <person name="Rosen B."/>
            <person name="Chan A."/>
            <person name="Zhou S."/>
            <person name="Gentzbittel L."/>
            <person name="Childs K.L."/>
            <person name="Yandell M."/>
            <person name="Gundlach H."/>
            <person name="Mayer K.F."/>
            <person name="Schwartz D.C."/>
            <person name="Town C.D."/>
        </authorList>
    </citation>
    <scope>GENOME REANNOTATION</scope>
    <source>
        <strain evidence="3">A17</strain>
        <strain evidence="4 5">cv. Jemalong A17</strain>
    </source>
</reference>
<dbReference type="GO" id="GO:0016747">
    <property type="term" value="F:acyltransferase activity, transferring groups other than amino-acyl groups"/>
    <property type="evidence" value="ECO:0007669"/>
    <property type="project" value="UniProtKB-ARBA"/>
</dbReference>